<evidence type="ECO:0008006" key="3">
    <source>
        <dbReference type="Google" id="ProtNLM"/>
    </source>
</evidence>
<protein>
    <recommendedName>
        <fullName evidence="3">BTB domain-containing protein</fullName>
    </recommendedName>
</protein>
<dbReference type="AlphaFoldDB" id="A0A9W8X5K6"/>
<gene>
    <name evidence="1" type="ORF">N0V87_001602</name>
</gene>
<accession>A0A9W8X5K6</accession>
<proteinExistence type="predicted"/>
<dbReference type="OrthoDB" id="10364376at2759"/>
<sequence>MSSSPPVSDKVIAAFRLHLQQRSPINAFVPDLTGDKLSISIIDNQLWKPTKAQHTFTIHESLLDLNGTLLSMASQSGNQEPPYKLTEFSIRSFALYVNWLYTRRLNMTKLSDEEEKDRFEKLGEAFALGYCIQEMDFQIAIVDEILKFAQELDDFPGYELTDIVYRSYDCEALRGLMVDLWAWKATARWDAVASVYCIARDDIEYGDFERMFAVDLCKALVRVCPVPGQEVSAMEKRPWENAEKYYMNVLEQTWGRAGARYQKNLTEAMGEGGHLRFAQLGRNDFCLP</sequence>
<evidence type="ECO:0000313" key="1">
    <source>
        <dbReference type="EMBL" id="KAJ4341587.1"/>
    </source>
</evidence>
<name>A0A9W8X5K6_9PLEO</name>
<organism evidence="1 2">
    <name type="scientific">Didymella glomerata</name>
    <dbReference type="NCBI Taxonomy" id="749621"/>
    <lineage>
        <taxon>Eukaryota</taxon>
        <taxon>Fungi</taxon>
        <taxon>Dikarya</taxon>
        <taxon>Ascomycota</taxon>
        <taxon>Pezizomycotina</taxon>
        <taxon>Dothideomycetes</taxon>
        <taxon>Pleosporomycetidae</taxon>
        <taxon>Pleosporales</taxon>
        <taxon>Pleosporineae</taxon>
        <taxon>Didymellaceae</taxon>
        <taxon>Didymella</taxon>
    </lineage>
</organism>
<keyword evidence="2" id="KW-1185">Reference proteome</keyword>
<dbReference type="Proteomes" id="UP001140562">
    <property type="component" value="Unassembled WGS sequence"/>
</dbReference>
<reference evidence="1" key="1">
    <citation type="submission" date="2022-10" db="EMBL/GenBank/DDBJ databases">
        <title>Tapping the CABI collections for fungal endophytes: first genome assemblies for Collariella, Neodidymelliopsis, Ascochyta clinopodiicola, Didymella pomorum, Didymosphaeria variabile, Neocosmospora piperis and Neocucurbitaria cava.</title>
        <authorList>
            <person name="Hill R."/>
        </authorList>
    </citation>
    <scope>NUCLEOTIDE SEQUENCE</scope>
    <source>
        <strain evidence="1">IMI 360193</strain>
    </source>
</reference>
<comment type="caution">
    <text evidence="1">The sequence shown here is derived from an EMBL/GenBank/DDBJ whole genome shotgun (WGS) entry which is preliminary data.</text>
</comment>
<dbReference type="EMBL" id="JAPEUV010000010">
    <property type="protein sequence ID" value="KAJ4341587.1"/>
    <property type="molecule type" value="Genomic_DNA"/>
</dbReference>
<evidence type="ECO:0000313" key="2">
    <source>
        <dbReference type="Proteomes" id="UP001140562"/>
    </source>
</evidence>